<dbReference type="InterPro" id="IPR038492">
    <property type="entry name" value="GBBH-like_N_sf"/>
</dbReference>
<dbReference type="Gene3D" id="3.60.130.10">
    <property type="entry name" value="Clavaminate synthase-like"/>
    <property type="match status" value="1"/>
</dbReference>
<evidence type="ECO:0000313" key="10">
    <source>
        <dbReference type="Proteomes" id="UP001201262"/>
    </source>
</evidence>
<dbReference type="RefSeq" id="XP_046067952.1">
    <property type="nucleotide sequence ID" value="XM_046217022.1"/>
</dbReference>
<comment type="similarity">
    <text evidence="2">Belongs to the gamma-BBH/TMLD family.</text>
</comment>
<dbReference type="GO" id="GO:0005739">
    <property type="term" value="C:mitochondrion"/>
    <property type="evidence" value="ECO:0007669"/>
    <property type="project" value="TreeGrafter"/>
</dbReference>
<reference evidence="9" key="1">
    <citation type="submission" date="2021-12" db="EMBL/GenBank/DDBJ databases">
        <title>Convergent genome expansion in fungi linked to evolution of root-endophyte symbiosis.</title>
        <authorList>
            <consortium name="DOE Joint Genome Institute"/>
            <person name="Ke Y.-H."/>
            <person name="Bonito G."/>
            <person name="Liao H.-L."/>
            <person name="Looney B."/>
            <person name="Rojas-Flechas A."/>
            <person name="Nash J."/>
            <person name="Hameed K."/>
            <person name="Schadt C."/>
            <person name="Martin F."/>
            <person name="Crous P.W."/>
            <person name="Miettinen O."/>
            <person name="Magnuson J.K."/>
            <person name="Labbe J."/>
            <person name="Jacobson D."/>
            <person name="Doktycz M.J."/>
            <person name="Veneault-Fourrey C."/>
            <person name="Kuo A."/>
            <person name="Mondo S."/>
            <person name="Calhoun S."/>
            <person name="Riley R."/>
            <person name="Ohm R."/>
            <person name="LaButti K."/>
            <person name="Andreopoulos B."/>
            <person name="Pangilinan J."/>
            <person name="Nolan M."/>
            <person name="Tritt A."/>
            <person name="Clum A."/>
            <person name="Lipzen A."/>
            <person name="Daum C."/>
            <person name="Barry K."/>
            <person name="Grigoriev I.V."/>
            <person name="Vilgalys R."/>
        </authorList>
    </citation>
    <scope>NUCLEOTIDE SEQUENCE</scope>
    <source>
        <strain evidence="9">PMI_201</strain>
    </source>
</reference>
<evidence type="ECO:0000256" key="5">
    <source>
        <dbReference type="ARBA" id="ARBA00023002"/>
    </source>
</evidence>
<protein>
    <recommendedName>
        <fullName evidence="8">TauD/TfdA-like domain-containing protein</fullName>
    </recommendedName>
</protein>
<accession>A0AAD4KNC4</accession>
<keyword evidence="6" id="KW-0408">Iron</keyword>
<proteinExistence type="inferred from homology"/>
<dbReference type="Gene3D" id="3.30.2020.30">
    <property type="match status" value="1"/>
</dbReference>
<gene>
    <name evidence="9" type="ORF">BGW36DRAFT_386617</name>
</gene>
<dbReference type="SUPFAM" id="SSF51197">
    <property type="entry name" value="Clavaminate synthase-like"/>
    <property type="match status" value="1"/>
</dbReference>
<comment type="caution">
    <text evidence="9">The sequence shown here is derived from an EMBL/GenBank/DDBJ whole genome shotgun (WGS) entry which is preliminary data.</text>
</comment>
<name>A0AAD4KNC4_9EURO</name>
<feature type="region of interest" description="Disordered" evidence="7">
    <location>
        <begin position="25"/>
        <end position="102"/>
    </location>
</feature>
<dbReference type="AlphaFoldDB" id="A0AAD4KNC4"/>
<evidence type="ECO:0000256" key="3">
    <source>
        <dbReference type="ARBA" id="ARBA00022723"/>
    </source>
</evidence>
<evidence type="ECO:0000256" key="6">
    <source>
        <dbReference type="ARBA" id="ARBA00023004"/>
    </source>
</evidence>
<dbReference type="Proteomes" id="UP001201262">
    <property type="component" value="Unassembled WGS sequence"/>
</dbReference>
<dbReference type="GO" id="GO:0051213">
    <property type="term" value="F:dioxygenase activity"/>
    <property type="evidence" value="ECO:0007669"/>
    <property type="project" value="UniProtKB-KW"/>
</dbReference>
<evidence type="ECO:0000256" key="1">
    <source>
        <dbReference type="ARBA" id="ARBA00001954"/>
    </source>
</evidence>
<keyword evidence="4" id="KW-0223">Dioxygenase</keyword>
<dbReference type="CDD" id="cd00250">
    <property type="entry name" value="CAS_like"/>
    <property type="match status" value="1"/>
</dbReference>
<dbReference type="PANTHER" id="PTHR10696:SF25">
    <property type="entry name" value="OXIDOREDUCTASE AIM17-RELATED"/>
    <property type="match status" value="1"/>
</dbReference>
<feature type="domain" description="TauD/TfdA-like" evidence="8">
    <location>
        <begin position="258"/>
        <end position="506"/>
    </location>
</feature>
<sequence>MHRPGVLLLRSSRWPAGRTISLQAASPARRWFSEKRSLSNSSAKAARGASKSTEATSPGHTDVGETPIPRLISTDTFGHSDAPSDAPRFKTRTGPHPKSQADLTSIEEWKKEQSKLTFRGTVKELGQSQASVRVPWTKKTREKHRVTNVYYVQLRDGCDCPLCVDPKTKQRYFRTSDIPSKIKPRQMRWIDESWVDEEKVLEILWDNDVPGYDSSHVTRVTADEIRFPASFHYNKETHGRPRVFWNKAGMDEAQHWISYKDYIENDAKFGKALRALARYGLIFIKDIPESREMVEKIATRIGPLRNSFYGSTWDVRNDPHAKNVAYTNQNLGFHMDLLYMTNPPGFQLLHCLKNSCQGGESLFLDAFSAANDLDTSSWDILTRFQVPYHYNHDDHYYRTSRPVIETANYTTTLDSLENRWIAHINYSPPFQGPFRISSANMKRWGIRAESFINAFKTFADKIEDPERIFELKLNPGECVIFENRRVLHARRAFDTTSGERWLAGAYVDEDAVNSKMFTWKRKAGVFEGNAWESDT</sequence>
<dbReference type="GO" id="GO:0045329">
    <property type="term" value="P:carnitine biosynthetic process"/>
    <property type="evidence" value="ECO:0007669"/>
    <property type="project" value="TreeGrafter"/>
</dbReference>
<evidence type="ECO:0000256" key="4">
    <source>
        <dbReference type="ARBA" id="ARBA00022964"/>
    </source>
</evidence>
<feature type="compositionally biased region" description="Low complexity" evidence="7">
    <location>
        <begin position="39"/>
        <end position="52"/>
    </location>
</feature>
<keyword evidence="3" id="KW-0479">Metal-binding</keyword>
<dbReference type="InterPro" id="IPR050411">
    <property type="entry name" value="AlphaKG_dependent_hydroxylases"/>
</dbReference>
<organism evidence="9 10">
    <name type="scientific">Talaromyces proteolyticus</name>
    <dbReference type="NCBI Taxonomy" id="1131652"/>
    <lineage>
        <taxon>Eukaryota</taxon>
        <taxon>Fungi</taxon>
        <taxon>Dikarya</taxon>
        <taxon>Ascomycota</taxon>
        <taxon>Pezizomycotina</taxon>
        <taxon>Eurotiomycetes</taxon>
        <taxon>Eurotiomycetidae</taxon>
        <taxon>Eurotiales</taxon>
        <taxon>Trichocomaceae</taxon>
        <taxon>Talaromyces</taxon>
        <taxon>Talaromyces sect. Bacilispori</taxon>
    </lineage>
</organism>
<evidence type="ECO:0000256" key="2">
    <source>
        <dbReference type="ARBA" id="ARBA00008654"/>
    </source>
</evidence>
<dbReference type="PANTHER" id="PTHR10696">
    <property type="entry name" value="GAMMA-BUTYROBETAINE HYDROXYLASE-RELATED"/>
    <property type="match status" value="1"/>
</dbReference>
<evidence type="ECO:0000256" key="7">
    <source>
        <dbReference type="SAM" id="MobiDB-lite"/>
    </source>
</evidence>
<dbReference type="Pfam" id="PF02668">
    <property type="entry name" value="TauD"/>
    <property type="match status" value="1"/>
</dbReference>
<keyword evidence="5" id="KW-0560">Oxidoreductase</keyword>
<keyword evidence="10" id="KW-1185">Reference proteome</keyword>
<evidence type="ECO:0000313" key="9">
    <source>
        <dbReference type="EMBL" id="KAH8691955.1"/>
    </source>
</evidence>
<dbReference type="InterPro" id="IPR042098">
    <property type="entry name" value="TauD-like_sf"/>
</dbReference>
<dbReference type="GO" id="GO:0046872">
    <property type="term" value="F:metal ion binding"/>
    <property type="evidence" value="ECO:0007669"/>
    <property type="project" value="UniProtKB-KW"/>
</dbReference>
<dbReference type="InterPro" id="IPR003819">
    <property type="entry name" value="TauD/TfdA-like"/>
</dbReference>
<evidence type="ECO:0000259" key="8">
    <source>
        <dbReference type="Pfam" id="PF02668"/>
    </source>
</evidence>
<comment type="cofactor">
    <cofactor evidence="1">
        <name>Fe(2+)</name>
        <dbReference type="ChEBI" id="CHEBI:29033"/>
    </cofactor>
</comment>
<dbReference type="EMBL" id="JAJTJA010000011">
    <property type="protein sequence ID" value="KAH8691955.1"/>
    <property type="molecule type" value="Genomic_DNA"/>
</dbReference>
<dbReference type="GeneID" id="70247309"/>